<dbReference type="GO" id="GO:0048270">
    <property type="term" value="F:methionine adenosyltransferase regulator activity"/>
    <property type="evidence" value="ECO:0007669"/>
    <property type="project" value="TreeGrafter"/>
</dbReference>
<sequence>MAPKALVTGASGLLGREVAKSFEYAHWEVVGTGLTRPNPPSIIKLDLLNGEDIKRVLDEEKSAQRILLVLPVQPLCSELRLNIGKIHNDFEHMNYQAYSTIGAANRFPDSCTKDPDAARAINVVSTGTLASEAYKRSIVLIYISTDYVFSGKPGEAPYTTSSPTGPPNVYGETKLEGEQAVLEATKGADKGILGVILRVPVLYGRPEATDTAPSAVYAIVEAVRKAGRLKESEASVKVDDYGIRFPTATEDVGRVCVDIAKLYSEQAKAGSGQNDLPRILQFSSSDKYTKYDMAKVFADIVGLPTNKIAAWDPTKDEEEAKSTTVRPYNTQLDTSALKNLGISTSSLNFVAWW</sequence>
<organism evidence="3 4">
    <name type="scientific">Venturia inaequalis</name>
    <name type="common">Apple scab fungus</name>
    <dbReference type="NCBI Taxonomy" id="5025"/>
    <lineage>
        <taxon>Eukaryota</taxon>
        <taxon>Fungi</taxon>
        <taxon>Dikarya</taxon>
        <taxon>Ascomycota</taxon>
        <taxon>Pezizomycotina</taxon>
        <taxon>Dothideomycetes</taxon>
        <taxon>Pleosporomycetidae</taxon>
        <taxon>Venturiales</taxon>
        <taxon>Venturiaceae</taxon>
        <taxon>Venturia</taxon>
    </lineage>
</organism>
<reference evidence="3 4" key="1">
    <citation type="submission" date="2018-12" db="EMBL/GenBank/DDBJ databases">
        <title>Venturia inaequalis Genome Resource.</title>
        <authorList>
            <person name="Lichtner F.J."/>
        </authorList>
    </citation>
    <scope>NUCLEOTIDE SEQUENCE [LARGE SCALE GENOMIC DNA]</scope>
    <source>
        <strain evidence="3 4">120213</strain>
    </source>
</reference>
<dbReference type="AlphaFoldDB" id="A0A8H3V3I2"/>
<dbReference type="Pfam" id="PF04321">
    <property type="entry name" value="RmlD_sub_bind"/>
    <property type="match status" value="1"/>
</dbReference>
<comment type="caution">
    <text evidence="3">The sequence shown here is derived from an EMBL/GenBank/DDBJ whole genome shotgun (WGS) entry which is preliminary data.</text>
</comment>
<dbReference type="InterPro" id="IPR036291">
    <property type="entry name" value="NAD(P)-bd_dom_sf"/>
</dbReference>
<dbReference type="EMBL" id="WNWS01000099">
    <property type="protein sequence ID" value="KAE9980730.1"/>
    <property type="molecule type" value="Genomic_DNA"/>
</dbReference>
<evidence type="ECO:0008006" key="5">
    <source>
        <dbReference type="Google" id="ProtNLM"/>
    </source>
</evidence>
<gene>
    <name evidence="3" type="ORF">EG328_012075</name>
</gene>
<proteinExistence type="predicted"/>
<dbReference type="Pfam" id="PF01370">
    <property type="entry name" value="Epimerase"/>
    <property type="match status" value="1"/>
</dbReference>
<evidence type="ECO:0000259" key="2">
    <source>
        <dbReference type="Pfam" id="PF04321"/>
    </source>
</evidence>
<evidence type="ECO:0000313" key="4">
    <source>
        <dbReference type="Proteomes" id="UP000447873"/>
    </source>
</evidence>
<feature type="domain" description="NAD-dependent epimerase/dehydratase" evidence="1">
    <location>
        <begin position="5"/>
        <end position="62"/>
    </location>
</feature>
<dbReference type="Gene3D" id="3.40.50.720">
    <property type="entry name" value="NAD(P)-binding Rossmann-like Domain"/>
    <property type="match status" value="2"/>
</dbReference>
<dbReference type="InterPro" id="IPR005913">
    <property type="entry name" value="dTDP_dehydrorham_reduct"/>
</dbReference>
<dbReference type="SUPFAM" id="SSF51735">
    <property type="entry name" value="NAD(P)-binding Rossmann-fold domains"/>
    <property type="match status" value="2"/>
</dbReference>
<dbReference type="Proteomes" id="UP000447873">
    <property type="component" value="Unassembled WGS sequence"/>
</dbReference>
<dbReference type="GO" id="GO:0048269">
    <property type="term" value="C:methionine adenosyltransferase complex"/>
    <property type="evidence" value="ECO:0007669"/>
    <property type="project" value="TreeGrafter"/>
</dbReference>
<dbReference type="InterPro" id="IPR029903">
    <property type="entry name" value="RmlD-like-bd"/>
</dbReference>
<evidence type="ECO:0000313" key="3">
    <source>
        <dbReference type="EMBL" id="KAE9980730.1"/>
    </source>
</evidence>
<accession>A0A8H3V3I2</accession>
<dbReference type="PANTHER" id="PTHR10491">
    <property type="entry name" value="DTDP-4-DEHYDRORHAMNOSE REDUCTASE"/>
    <property type="match status" value="1"/>
</dbReference>
<evidence type="ECO:0000259" key="1">
    <source>
        <dbReference type="Pfam" id="PF01370"/>
    </source>
</evidence>
<dbReference type="InterPro" id="IPR001509">
    <property type="entry name" value="Epimerase_deHydtase"/>
</dbReference>
<protein>
    <recommendedName>
        <fullName evidence="5">Methionine adenosyltransferase II beta</fullName>
    </recommendedName>
</protein>
<feature type="domain" description="RmlD-like substrate binding" evidence="2">
    <location>
        <begin position="103"/>
        <end position="341"/>
    </location>
</feature>
<dbReference type="UniPathway" id="UPA00315">
    <property type="reaction ID" value="UER00080"/>
</dbReference>
<dbReference type="CDD" id="cd05254">
    <property type="entry name" value="dTDP_HR_like_SDR_e"/>
    <property type="match status" value="1"/>
</dbReference>
<dbReference type="PANTHER" id="PTHR10491:SF4">
    <property type="entry name" value="METHIONINE ADENOSYLTRANSFERASE 2 SUBUNIT BETA"/>
    <property type="match status" value="1"/>
</dbReference>
<name>A0A8H3V3I2_VENIN</name>
<dbReference type="GO" id="GO:0006556">
    <property type="term" value="P:S-adenosylmethionine biosynthetic process"/>
    <property type="evidence" value="ECO:0007669"/>
    <property type="project" value="UniProtKB-UniPathway"/>
</dbReference>